<evidence type="ECO:0000256" key="4">
    <source>
        <dbReference type="ARBA" id="ARBA00023136"/>
    </source>
</evidence>
<evidence type="ECO:0000313" key="8">
    <source>
        <dbReference type="EMBL" id="CAG9320371.1"/>
    </source>
</evidence>
<dbReference type="Proteomes" id="UP001162131">
    <property type="component" value="Unassembled WGS sequence"/>
</dbReference>
<dbReference type="InterPro" id="IPR007632">
    <property type="entry name" value="Anoctamin"/>
</dbReference>
<keyword evidence="2 6" id="KW-0812">Transmembrane</keyword>
<feature type="domain" description="Anoctamin transmembrane" evidence="7">
    <location>
        <begin position="299"/>
        <end position="731"/>
    </location>
</feature>
<feature type="transmembrane region" description="Helical" evidence="6">
    <location>
        <begin position="353"/>
        <end position="373"/>
    </location>
</feature>
<feature type="transmembrane region" description="Helical" evidence="6">
    <location>
        <begin position="616"/>
        <end position="639"/>
    </location>
</feature>
<feature type="transmembrane region" description="Helical" evidence="6">
    <location>
        <begin position="543"/>
        <end position="564"/>
    </location>
</feature>
<gene>
    <name evidence="8" type="ORF">BSTOLATCC_MIC26288</name>
</gene>
<dbReference type="PANTHER" id="PTHR12308:SF73">
    <property type="entry name" value="ANOCTAMIN"/>
    <property type="match status" value="1"/>
</dbReference>
<proteinExistence type="predicted"/>
<dbReference type="EMBL" id="CAJZBQ010000025">
    <property type="protein sequence ID" value="CAG9320371.1"/>
    <property type="molecule type" value="Genomic_DNA"/>
</dbReference>
<keyword evidence="4 6" id="KW-0472">Membrane</keyword>
<comment type="subcellular location">
    <subcellularLocation>
        <location evidence="1">Membrane</location>
        <topology evidence="1">Multi-pass membrane protein</topology>
    </subcellularLocation>
</comment>
<dbReference type="InterPro" id="IPR049452">
    <property type="entry name" value="Anoctamin_TM"/>
</dbReference>
<name>A0AAU9J3S8_9CILI</name>
<evidence type="ECO:0000256" key="3">
    <source>
        <dbReference type="ARBA" id="ARBA00022989"/>
    </source>
</evidence>
<dbReference type="PANTHER" id="PTHR12308">
    <property type="entry name" value="ANOCTAMIN"/>
    <property type="match status" value="1"/>
</dbReference>
<dbReference type="GO" id="GO:0016020">
    <property type="term" value="C:membrane"/>
    <property type="evidence" value="ECO:0007669"/>
    <property type="project" value="UniProtKB-SubCell"/>
</dbReference>
<sequence>MVKEGVELTEPLLPKSGRIEGGSFKEDYQYIFIFPNHFSRDEAVFKPLNQKISISRCKEIFTTTFKISEEEGKQESLEMNLKKEASQHAAHRHGWISEMWRGFAKENAGEVEFRKFLNLVITCVLRVMQEDLKLDLKLFFSRDEDEIFCKIRASEHNFKVQADLMDYHLQLKRPEGAVKSGYSLICPYGRFEKNKDEDQQKSGPVLQKKVIKDVESNYKKYGLDERQDKNGNGMTMFKYKDKVKILLAMISSVIDIGELLDNEILINHYSLHNEEQLTWLKNNWGSFGMFWKPQPLRKIRNYYGEKIAMYFAWLQYYVAWLVAPALVGLLTFIVQLIKDDLDDNDPKMTLSEVSLLIFSLVLALGSTMLDQLWSRRQNELSWMWGTTDIQEVEQQRPTYKGKYGVDPVTGRKKKISQKSIWESIKRNISMSVVFICIASAIVAVVGVMLYRNVYADYSWGPLSCAVINAIQIRILNLIYRKIAKFFTEWENYEYDTEYNDALCIKLYLFQFVNSYASLFYLGFIKCYGDEDNSVCLDELSLQLQVIFIFNVICNFFELGIPYCANACRDRAEKKHLKTMAEYGHKGRKSMTYTEKQAGLSEYETPLDDYMELIIDYGYVVMFSAAYPIVPLIALIVNVIEVRVDAFKLCHLMKRPYPTPANSIGEWESIIRTISVIGALTNTSIIVFTANIFDLTDFATKWAYFMVLEHVLLVFKFLISRQVPDIPNDVKKGIIWSNRIADEKIYGKSTDVDQQRVLRNLNFRPSPNASKEKAILDPEKIATSD</sequence>
<evidence type="ECO:0000256" key="6">
    <source>
        <dbReference type="SAM" id="Phobius"/>
    </source>
</evidence>
<dbReference type="GO" id="GO:0005254">
    <property type="term" value="F:chloride channel activity"/>
    <property type="evidence" value="ECO:0007669"/>
    <property type="project" value="TreeGrafter"/>
</dbReference>
<feature type="transmembrane region" description="Helical" evidence="6">
    <location>
        <begin position="506"/>
        <end position="523"/>
    </location>
</feature>
<evidence type="ECO:0000256" key="1">
    <source>
        <dbReference type="ARBA" id="ARBA00004141"/>
    </source>
</evidence>
<keyword evidence="9" id="KW-1185">Reference proteome</keyword>
<reference evidence="8" key="1">
    <citation type="submission" date="2021-09" db="EMBL/GenBank/DDBJ databases">
        <authorList>
            <consortium name="AG Swart"/>
            <person name="Singh M."/>
            <person name="Singh A."/>
            <person name="Seah K."/>
            <person name="Emmerich C."/>
        </authorList>
    </citation>
    <scope>NUCLEOTIDE SEQUENCE</scope>
    <source>
        <strain evidence="8">ATCC30299</strain>
    </source>
</reference>
<feature type="transmembrane region" description="Helical" evidence="6">
    <location>
        <begin position="669"/>
        <end position="689"/>
    </location>
</feature>
<keyword evidence="3 6" id="KW-1133">Transmembrane helix</keyword>
<organism evidence="8 9">
    <name type="scientific">Blepharisma stoltei</name>
    <dbReference type="NCBI Taxonomy" id="1481888"/>
    <lineage>
        <taxon>Eukaryota</taxon>
        <taxon>Sar</taxon>
        <taxon>Alveolata</taxon>
        <taxon>Ciliophora</taxon>
        <taxon>Postciliodesmatophora</taxon>
        <taxon>Heterotrichea</taxon>
        <taxon>Heterotrichida</taxon>
        <taxon>Blepharismidae</taxon>
        <taxon>Blepharisma</taxon>
    </lineage>
</organism>
<evidence type="ECO:0000259" key="7">
    <source>
        <dbReference type="Pfam" id="PF04547"/>
    </source>
</evidence>
<feature type="transmembrane region" description="Helical" evidence="6">
    <location>
        <begin position="457"/>
        <end position="479"/>
    </location>
</feature>
<evidence type="ECO:0000256" key="2">
    <source>
        <dbReference type="ARBA" id="ARBA00022692"/>
    </source>
</evidence>
<feature type="transmembrane region" description="Helical" evidence="6">
    <location>
        <begin position="428"/>
        <end position="451"/>
    </location>
</feature>
<protein>
    <recommendedName>
        <fullName evidence="7">Anoctamin transmembrane domain-containing protein</fullName>
    </recommendedName>
</protein>
<dbReference type="Pfam" id="PF04547">
    <property type="entry name" value="Anoctamin"/>
    <property type="match status" value="1"/>
</dbReference>
<feature type="transmembrane region" description="Helical" evidence="6">
    <location>
        <begin position="307"/>
        <end position="333"/>
    </location>
</feature>
<accession>A0AAU9J3S8</accession>
<evidence type="ECO:0000313" key="9">
    <source>
        <dbReference type="Proteomes" id="UP001162131"/>
    </source>
</evidence>
<dbReference type="AlphaFoldDB" id="A0AAU9J3S8"/>
<evidence type="ECO:0000256" key="5">
    <source>
        <dbReference type="SAM" id="MobiDB-lite"/>
    </source>
</evidence>
<comment type="caution">
    <text evidence="8">The sequence shown here is derived from an EMBL/GenBank/DDBJ whole genome shotgun (WGS) entry which is preliminary data.</text>
</comment>
<feature type="region of interest" description="Disordered" evidence="5">
    <location>
        <begin position="764"/>
        <end position="784"/>
    </location>
</feature>
<feature type="compositionally biased region" description="Basic and acidic residues" evidence="5">
    <location>
        <begin position="769"/>
        <end position="784"/>
    </location>
</feature>